<sequence>MLGRAVCQIRGTMMANPPSAAWFSSSAATHSSSKSKSTAYQPPPSMGRQKLLIRRQVQEVLKEITSESLVHQGEEVLKHLKSFNHYVDSDRVSCYKSMSSAELPTDSIIKNLLENKKKLFLPYIHSPSEPADPKKTGAHRMEMLELKSWADFQTGLVPVSFSSSSSSPQVFQFDPAKIAGLENALPEGLDLILLPGLAFDRFGNRLGRGKGYYDEYLNAYPSVASRPSITIYPDHLAEKQQSEKPTPRRPILVGICLREQLLPEKEYIPTQAHDRRLDYLISPDGVLSLAR</sequence>
<dbReference type="Gene3D" id="3.40.50.10420">
    <property type="entry name" value="NagB/RpiA/CoA transferase-like"/>
    <property type="match status" value="1"/>
</dbReference>
<dbReference type="InterPro" id="IPR024185">
    <property type="entry name" value="FTHF_cligase-like_sf"/>
</dbReference>
<evidence type="ECO:0000313" key="6">
    <source>
        <dbReference type="EMBL" id="KAA1072532.1"/>
    </source>
</evidence>
<dbReference type="GO" id="GO:0005524">
    <property type="term" value="F:ATP binding"/>
    <property type="evidence" value="ECO:0007669"/>
    <property type="project" value="UniProtKB-KW"/>
</dbReference>
<comment type="similarity">
    <text evidence="1">Belongs to the 5-formyltetrahydrofolate cyclo-ligase family.</text>
</comment>
<dbReference type="GO" id="GO:0030272">
    <property type="term" value="F:5-formyltetrahydrofolate cyclo-ligase activity"/>
    <property type="evidence" value="ECO:0007669"/>
    <property type="project" value="UniProtKB-EC"/>
</dbReference>
<keyword evidence="2" id="KW-0547">Nucleotide-binding</keyword>
<dbReference type="Pfam" id="PF01812">
    <property type="entry name" value="5-FTHF_cyc-lig"/>
    <property type="match status" value="1"/>
</dbReference>
<dbReference type="InterPro" id="IPR037171">
    <property type="entry name" value="NagB/RpiA_transferase-like"/>
</dbReference>
<proteinExistence type="inferred from homology"/>
<dbReference type="EC" id="6.3.3.2" evidence="5"/>
<name>A0A5B0M6Y8_PUCGR</name>
<organism evidence="6 7">
    <name type="scientific">Puccinia graminis f. sp. tritici</name>
    <dbReference type="NCBI Taxonomy" id="56615"/>
    <lineage>
        <taxon>Eukaryota</taxon>
        <taxon>Fungi</taxon>
        <taxon>Dikarya</taxon>
        <taxon>Basidiomycota</taxon>
        <taxon>Pucciniomycotina</taxon>
        <taxon>Pucciniomycetes</taxon>
        <taxon>Pucciniales</taxon>
        <taxon>Pucciniaceae</taxon>
        <taxon>Puccinia</taxon>
    </lineage>
</organism>
<dbReference type="EMBL" id="VDEP01000478">
    <property type="protein sequence ID" value="KAA1072532.1"/>
    <property type="molecule type" value="Genomic_DNA"/>
</dbReference>
<dbReference type="Proteomes" id="UP000325313">
    <property type="component" value="Unassembled WGS sequence"/>
</dbReference>
<comment type="catalytic activity">
    <reaction evidence="4">
        <text>(6S)-5-formyl-5,6,7,8-tetrahydrofolate + ATP = (6R)-5,10-methenyltetrahydrofolate + ADP + phosphate</text>
        <dbReference type="Rhea" id="RHEA:10488"/>
        <dbReference type="ChEBI" id="CHEBI:30616"/>
        <dbReference type="ChEBI" id="CHEBI:43474"/>
        <dbReference type="ChEBI" id="CHEBI:57455"/>
        <dbReference type="ChEBI" id="CHEBI:57457"/>
        <dbReference type="ChEBI" id="CHEBI:456216"/>
        <dbReference type="EC" id="6.3.3.2"/>
    </reaction>
</comment>
<gene>
    <name evidence="6" type="primary">FAU1_3</name>
    <name evidence="6" type="ORF">PGTUg99_012868</name>
</gene>
<evidence type="ECO:0000256" key="3">
    <source>
        <dbReference type="ARBA" id="ARBA00022840"/>
    </source>
</evidence>
<reference evidence="6 7" key="1">
    <citation type="submission" date="2019-05" db="EMBL/GenBank/DDBJ databases">
        <title>Emergence of the Ug99 lineage of the wheat stem rust pathogen through somatic hybridization.</title>
        <authorList>
            <person name="Li F."/>
            <person name="Upadhyaya N.M."/>
            <person name="Sperschneider J."/>
            <person name="Matny O."/>
            <person name="Nguyen-Phuc H."/>
            <person name="Mago R."/>
            <person name="Raley C."/>
            <person name="Miller M.E."/>
            <person name="Silverstein K.A.T."/>
            <person name="Henningsen E."/>
            <person name="Hirsch C.D."/>
            <person name="Visser B."/>
            <person name="Pretorius Z.A."/>
            <person name="Steffenson B.J."/>
            <person name="Schwessinger B."/>
            <person name="Dodds P.N."/>
            <person name="Figueroa M."/>
        </authorList>
    </citation>
    <scope>NUCLEOTIDE SEQUENCE [LARGE SCALE GENOMIC DNA]</scope>
    <source>
        <strain evidence="6 7">Ug99</strain>
    </source>
</reference>
<dbReference type="AlphaFoldDB" id="A0A5B0M6Y8"/>
<dbReference type="GO" id="GO:0009396">
    <property type="term" value="P:folic acid-containing compound biosynthetic process"/>
    <property type="evidence" value="ECO:0007669"/>
    <property type="project" value="TreeGrafter"/>
</dbReference>
<comment type="caution">
    <text evidence="6">The sequence shown here is derived from an EMBL/GenBank/DDBJ whole genome shotgun (WGS) entry which is preliminary data.</text>
</comment>
<dbReference type="PANTHER" id="PTHR23407:SF1">
    <property type="entry name" value="5-FORMYLTETRAHYDROFOLATE CYCLO-LIGASE"/>
    <property type="match status" value="1"/>
</dbReference>
<dbReference type="PANTHER" id="PTHR23407">
    <property type="entry name" value="ATPASE INHIBITOR/5-FORMYLTETRAHYDROFOLATE CYCLO-LIGASE"/>
    <property type="match status" value="1"/>
</dbReference>
<dbReference type="GO" id="GO:0005739">
    <property type="term" value="C:mitochondrion"/>
    <property type="evidence" value="ECO:0007669"/>
    <property type="project" value="TreeGrafter"/>
</dbReference>
<accession>A0A5B0M6Y8</accession>
<dbReference type="FunFam" id="3.40.50.10420:FF:000023">
    <property type="entry name" value="Uncharacterized protein"/>
    <property type="match status" value="1"/>
</dbReference>
<protein>
    <recommendedName>
        <fullName evidence="5">5-formyltetrahydrofolate cyclo-ligase</fullName>
        <ecNumber evidence="5">6.3.3.2</ecNumber>
    </recommendedName>
</protein>
<evidence type="ECO:0000313" key="7">
    <source>
        <dbReference type="Proteomes" id="UP000325313"/>
    </source>
</evidence>
<dbReference type="GO" id="GO:0035999">
    <property type="term" value="P:tetrahydrofolate interconversion"/>
    <property type="evidence" value="ECO:0007669"/>
    <property type="project" value="TreeGrafter"/>
</dbReference>
<evidence type="ECO:0000256" key="2">
    <source>
        <dbReference type="ARBA" id="ARBA00022741"/>
    </source>
</evidence>
<evidence type="ECO:0000256" key="4">
    <source>
        <dbReference type="ARBA" id="ARBA00036539"/>
    </source>
</evidence>
<keyword evidence="3" id="KW-0067">ATP-binding</keyword>
<evidence type="ECO:0000256" key="5">
    <source>
        <dbReference type="ARBA" id="ARBA00038966"/>
    </source>
</evidence>
<evidence type="ECO:0000256" key="1">
    <source>
        <dbReference type="ARBA" id="ARBA00010638"/>
    </source>
</evidence>
<dbReference type="InterPro" id="IPR002698">
    <property type="entry name" value="FTHF_cligase"/>
</dbReference>
<dbReference type="SUPFAM" id="SSF100950">
    <property type="entry name" value="NagB/RpiA/CoA transferase-like"/>
    <property type="match status" value="1"/>
</dbReference>